<dbReference type="AlphaFoldDB" id="A0A8H3INZ3"/>
<evidence type="ECO:0000313" key="4">
    <source>
        <dbReference type="Proteomes" id="UP000664169"/>
    </source>
</evidence>
<name>A0A8H3INZ3_9LECA</name>
<reference evidence="3" key="1">
    <citation type="submission" date="2021-03" db="EMBL/GenBank/DDBJ databases">
        <authorList>
            <person name="Tagirdzhanova G."/>
        </authorList>
    </citation>
    <scope>NUCLEOTIDE SEQUENCE</scope>
</reference>
<proteinExistence type="predicted"/>
<comment type="caution">
    <text evidence="3">The sequence shown here is derived from an EMBL/GenBank/DDBJ whole genome shotgun (WGS) entry which is preliminary data.</text>
</comment>
<feature type="compositionally biased region" description="Basic and acidic residues" evidence="1">
    <location>
        <begin position="234"/>
        <end position="244"/>
    </location>
</feature>
<feature type="domain" description="Wbp11/ELF5/Saf1 N-terminal" evidence="2">
    <location>
        <begin position="6"/>
        <end position="83"/>
    </location>
</feature>
<dbReference type="Proteomes" id="UP000664169">
    <property type="component" value="Unassembled WGS sequence"/>
</dbReference>
<dbReference type="InterPro" id="IPR019007">
    <property type="entry name" value="Wbp11/ELF5/Saf1_N"/>
</dbReference>
<sequence length="297" mass="33456">MAKDKEKSINPAQAARKAEKAKALKKGKAAVAQQRNDRLAKQNPHRIQAQIDDLKALEANHSINAREKKHLDDLERELARVVKAKEAAGEKYIPRTTTQQQQQQRQSNQNVLGRKRTRDGGDDEEEEQVSSGRRRAKRPWSAPESSETDPDVGDIPMPGDTPPPIPRRRREDGERQIHALLPEKVVESSSVPSQAVYESKPVLRDLRKEATAFVPAAVRKRQADGDGGALPVPIKKEELRDEPSVRMTNEPEAATDEELQMADVEFETDLRRLEQADVRWRQEAKQATVEEVVDEDA</sequence>
<feature type="region of interest" description="Disordered" evidence="1">
    <location>
        <begin position="85"/>
        <end position="196"/>
    </location>
</feature>
<accession>A0A8H3INZ3</accession>
<evidence type="ECO:0000313" key="3">
    <source>
        <dbReference type="EMBL" id="CAF9926123.1"/>
    </source>
</evidence>
<feature type="region of interest" description="Disordered" evidence="1">
    <location>
        <begin position="220"/>
        <end position="256"/>
    </location>
</feature>
<evidence type="ECO:0000256" key="1">
    <source>
        <dbReference type="SAM" id="MobiDB-lite"/>
    </source>
</evidence>
<feature type="region of interest" description="Disordered" evidence="1">
    <location>
        <begin position="1"/>
        <end position="45"/>
    </location>
</feature>
<gene>
    <name evidence="3" type="ORF">GOMPHAMPRED_004070</name>
</gene>
<protein>
    <recommendedName>
        <fullName evidence="2">Wbp11/ELF5/Saf1 N-terminal domain-containing protein</fullName>
    </recommendedName>
</protein>
<evidence type="ECO:0000259" key="2">
    <source>
        <dbReference type="Pfam" id="PF09429"/>
    </source>
</evidence>
<feature type="compositionally biased region" description="Low complexity" evidence="1">
    <location>
        <begin position="95"/>
        <end position="106"/>
    </location>
</feature>
<dbReference type="OrthoDB" id="5597581at2759"/>
<dbReference type="Pfam" id="PF09429">
    <property type="entry name" value="Wbp11"/>
    <property type="match status" value="1"/>
</dbReference>
<keyword evidence="4" id="KW-1185">Reference proteome</keyword>
<organism evidence="3 4">
    <name type="scientific">Gomphillus americanus</name>
    <dbReference type="NCBI Taxonomy" id="1940652"/>
    <lineage>
        <taxon>Eukaryota</taxon>
        <taxon>Fungi</taxon>
        <taxon>Dikarya</taxon>
        <taxon>Ascomycota</taxon>
        <taxon>Pezizomycotina</taxon>
        <taxon>Lecanoromycetes</taxon>
        <taxon>OSLEUM clade</taxon>
        <taxon>Ostropomycetidae</taxon>
        <taxon>Ostropales</taxon>
        <taxon>Graphidaceae</taxon>
        <taxon>Gomphilloideae</taxon>
        <taxon>Gomphillus</taxon>
    </lineage>
</organism>
<dbReference type="GO" id="GO:0006396">
    <property type="term" value="P:RNA processing"/>
    <property type="evidence" value="ECO:0007669"/>
    <property type="project" value="InterPro"/>
</dbReference>
<dbReference type="EMBL" id="CAJPDQ010000024">
    <property type="protein sequence ID" value="CAF9926123.1"/>
    <property type="molecule type" value="Genomic_DNA"/>
</dbReference>